<evidence type="ECO:0000313" key="4">
    <source>
        <dbReference type="EMBL" id="KKN78920.1"/>
    </source>
</evidence>
<comment type="caution">
    <text evidence="4">The sequence shown here is derived from an EMBL/GenBank/DDBJ whole genome shotgun (WGS) entry which is preliminary data.</text>
</comment>
<dbReference type="InterPro" id="IPR003782">
    <property type="entry name" value="SCO1/SenC"/>
</dbReference>
<dbReference type="InterPro" id="IPR036249">
    <property type="entry name" value="Thioredoxin-like_sf"/>
</dbReference>
<proteinExistence type="inferred from homology"/>
<dbReference type="PROSITE" id="PS51257">
    <property type="entry name" value="PROKAR_LIPOPROTEIN"/>
    <property type="match status" value="1"/>
</dbReference>
<feature type="domain" description="Thioredoxin" evidence="3">
    <location>
        <begin position="53"/>
        <end position="218"/>
    </location>
</feature>
<dbReference type="PROSITE" id="PS51352">
    <property type="entry name" value="THIOREDOXIN_2"/>
    <property type="match status" value="1"/>
</dbReference>
<protein>
    <recommendedName>
        <fullName evidence="3">Thioredoxin domain-containing protein</fullName>
    </recommendedName>
</protein>
<dbReference type="PANTHER" id="PTHR12151:SF25">
    <property type="entry name" value="LINALOOL DEHYDRATASE_ISOMERASE DOMAIN-CONTAINING PROTEIN"/>
    <property type="match status" value="1"/>
</dbReference>
<name>A0A0F9TCF4_9ZZZZ</name>
<dbReference type="SUPFAM" id="SSF52833">
    <property type="entry name" value="Thioredoxin-like"/>
    <property type="match status" value="1"/>
</dbReference>
<evidence type="ECO:0000256" key="1">
    <source>
        <dbReference type="ARBA" id="ARBA00010996"/>
    </source>
</evidence>
<dbReference type="Pfam" id="PF02630">
    <property type="entry name" value="SCO1-SenC"/>
    <property type="match status" value="1"/>
</dbReference>
<reference evidence="4" key="1">
    <citation type="journal article" date="2015" name="Nature">
        <title>Complex archaea that bridge the gap between prokaryotes and eukaryotes.</title>
        <authorList>
            <person name="Spang A."/>
            <person name="Saw J.H."/>
            <person name="Jorgensen S.L."/>
            <person name="Zaremba-Niedzwiedzka K."/>
            <person name="Martijn J."/>
            <person name="Lind A.E."/>
            <person name="van Eijk R."/>
            <person name="Schleper C."/>
            <person name="Guy L."/>
            <person name="Ettema T.J."/>
        </authorList>
    </citation>
    <scope>NUCLEOTIDE SEQUENCE</scope>
</reference>
<dbReference type="AlphaFoldDB" id="A0A0F9TCF4"/>
<dbReference type="PANTHER" id="PTHR12151">
    <property type="entry name" value="ELECTRON TRANSPORT PROTIN SCO1/SENC FAMILY MEMBER"/>
    <property type="match status" value="1"/>
</dbReference>
<dbReference type="Gene3D" id="3.40.30.10">
    <property type="entry name" value="Glutaredoxin"/>
    <property type="match status" value="1"/>
</dbReference>
<keyword evidence="2" id="KW-0186">Copper</keyword>
<organism evidence="4">
    <name type="scientific">marine sediment metagenome</name>
    <dbReference type="NCBI Taxonomy" id="412755"/>
    <lineage>
        <taxon>unclassified sequences</taxon>
        <taxon>metagenomes</taxon>
        <taxon>ecological metagenomes</taxon>
    </lineage>
</organism>
<sequence length="220" mass="25363">MNCSRTLLFTLIASVFISCTDQDKSKEKAAILDNSEVTKLPYFNTPIFTPEWEKGTHKIPNFSFTNQNGENITNETFEGKIYVADFFFTICPGICPKLTKNMGILQEEYKEDPDILLLSHSVMPWNDTVEKLAVYAKEHEVHLPQWHLVTGDKDAIYKIARDGYFADEDFTNTQDIDNFIHTENFILVDGNGYIRGVYNGTLPLEMKRLKRHIEILKNEI</sequence>
<dbReference type="EMBL" id="LAZR01000255">
    <property type="protein sequence ID" value="KKN78920.1"/>
    <property type="molecule type" value="Genomic_DNA"/>
</dbReference>
<gene>
    <name evidence="4" type="ORF">LCGC14_0345410</name>
</gene>
<dbReference type="CDD" id="cd02968">
    <property type="entry name" value="SCO"/>
    <property type="match status" value="1"/>
</dbReference>
<evidence type="ECO:0000259" key="3">
    <source>
        <dbReference type="PROSITE" id="PS51352"/>
    </source>
</evidence>
<accession>A0A0F9TCF4</accession>
<comment type="similarity">
    <text evidence="1">Belongs to the SCO1/2 family.</text>
</comment>
<evidence type="ECO:0000256" key="2">
    <source>
        <dbReference type="ARBA" id="ARBA00023008"/>
    </source>
</evidence>
<dbReference type="InterPro" id="IPR013766">
    <property type="entry name" value="Thioredoxin_domain"/>
</dbReference>